<evidence type="ECO:0008006" key="3">
    <source>
        <dbReference type="Google" id="ProtNLM"/>
    </source>
</evidence>
<feature type="region of interest" description="Disordered" evidence="1">
    <location>
        <begin position="169"/>
        <end position="189"/>
    </location>
</feature>
<evidence type="ECO:0000256" key="1">
    <source>
        <dbReference type="SAM" id="MobiDB-lite"/>
    </source>
</evidence>
<dbReference type="InterPro" id="IPR024768">
    <property type="entry name" value="Marf1"/>
</dbReference>
<protein>
    <recommendedName>
        <fullName evidence="3">NYN domain-containing protein</fullName>
    </recommendedName>
</protein>
<dbReference type="PANTHER" id="PTHR14379">
    <property type="entry name" value="LIMKAIN B LKAP"/>
    <property type="match status" value="1"/>
</dbReference>
<dbReference type="PANTHER" id="PTHR14379:SF3">
    <property type="entry name" value="MEIOSIS REGULATOR AND MRNA STABILITY FACTOR 1"/>
    <property type="match status" value="1"/>
</dbReference>
<feature type="compositionally biased region" description="Acidic residues" evidence="1">
    <location>
        <begin position="177"/>
        <end position="189"/>
    </location>
</feature>
<name>A0A1J3J3Z6_NOCCA</name>
<gene>
    <name evidence="2" type="ORF">MP_TR22294_c15_g1_i1_g.64275</name>
</gene>
<evidence type="ECO:0000313" key="2">
    <source>
        <dbReference type="EMBL" id="JAU86672.1"/>
    </source>
</evidence>
<dbReference type="EMBL" id="GEVM01019266">
    <property type="protein sequence ID" value="JAU86672.1"/>
    <property type="molecule type" value="Transcribed_RNA"/>
</dbReference>
<accession>A0A1J3J3Z6</accession>
<organism evidence="2">
    <name type="scientific">Noccaea caerulescens</name>
    <name type="common">Alpine penny-cress</name>
    <name type="synonym">Thlaspi caerulescens</name>
    <dbReference type="NCBI Taxonomy" id="107243"/>
    <lineage>
        <taxon>Eukaryota</taxon>
        <taxon>Viridiplantae</taxon>
        <taxon>Streptophyta</taxon>
        <taxon>Embryophyta</taxon>
        <taxon>Tracheophyta</taxon>
        <taxon>Spermatophyta</taxon>
        <taxon>Magnoliopsida</taxon>
        <taxon>eudicotyledons</taxon>
        <taxon>Gunneridae</taxon>
        <taxon>Pentapetalae</taxon>
        <taxon>rosids</taxon>
        <taxon>malvids</taxon>
        <taxon>Brassicales</taxon>
        <taxon>Brassicaceae</taxon>
        <taxon>Coluteocarpeae</taxon>
        <taxon>Noccaea</taxon>
    </lineage>
</organism>
<reference evidence="2" key="1">
    <citation type="submission" date="2016-07" db="EMBL/GenBank/DDBJ databases">
        <title>De novo transcriptome assembly of four accessions of the metal hyperaccumulator plant Noccaea caerulescens.</title>
        <authorList>
            <person name="Blande D."/>
            <person name="Halimaa P."/>
            <person name="Tervahauta A.I."/>
            <person name="Aarts M.G."/>
            <person name="Karenlampi S.O."/>
        </authorList>
    </citation>
    <scope>NUCLEOTIDE SEQUENCE</scope>
</reference>
<proteinExistence type="predicted"/>
<dbReference type="GO" id="GO:0005777">
    <property type="term" value="C:peroxisome"/>
    <property type="evidence" value="ECO:0007669"/>
    <property type="project" value="InterPro"/>
</dbReference>
<dbReference type="GO" id="GO:0010468">
    <property type="term" value="P:regulation of gene expression"/>
    <property type="evidence" value="ECO:0007669"/>
    <property type="project" value="InterPro"/>
</dbReference>
<sequence>MDSEKKVYAADTYVFWDIVDFKVDEDEDEIDSFHTDLEFSLLREGHNGAMIIIAYGHAERSSLLGLESLHPHIQLKRQSTKFARLNRMLLDMVSCVHINRTENFMLIMKGMAEEDAEVVRVIKELQQRDRHVILVVDDSEELCAYPSEVLSSCTVWLWKDLLHGERPIRRPLNTSEDKDDDDDDDDDDV</sequence>
<dbReference type="AlphaFoldDB" id="A0A1J3J3Z6"/>